<evidence type="ECO:0000256" key="4">
    <source>
        <dbReference type="PROSITE-ProRule" id="PRU00125"/>
    </source>
</evidence>
<keyword evidence="6" id="KW-1185">Reference proteome</keyword>
<reference evidence="7" key="1">
    <citation type="submission" date="2016-11" db="UniProtKB">
        <authorList>
            <consortium name="WormBaseParasite"/>
        </authorList>
    </citation>
    <scope>IDENTIFICATION</scope>
</reference>
<dbReference type="Pfam" id="PF00412">
    <property type="entry name" value="LIM"/>
    <property type="match status" value="1"/>
</dbReference>
<feature type="domain" description="LIM zinc-binding" evidence="5">
    <location>
        <begin position="13"/>
        <end position="73"/>
    </location>
</feature>
<evidence type="ECO:0000256" key="3">
    <source>
        <dbReference type="ARBA" id="ARBA00023038"/>
    </source>
</evidence>
<evidence type="ECO:0000256" key="2">
    <source>
        <dbReference type="ARBA" id="ARBA00022833"/>
    </source>
</evidence>
<accession>A0A1I8I7T2</accession>
<organism evidence="6 7">
    <name type="scientific">Macrostomum lignano</name>
    <dbReference type="NCBI Taxonomy" id="282301"/>
    <lineage>
        <taxon>Eukaryota</taxon>
        <taxon>Metazoa</taxon>
        <taxon>Spiralia</taxon>
        <taxon>Lophotrochozoa</taxon>
        <taxon>Platyhelminthes</taxon>
        <taxon>Rhabditophora</taxon>
        <taxon>Macrostomorpha</taxon>
        <taxon>Macrostomida</taxon>
        <taxon>Macrostomidae</taxon>
        <taxon>Macrostomum</taxon>
    </lineage>
</organism>
<keyword evidence="2 4" id="KW-0862">Zinc</keyword>
<evidence type="ECO:0000313" key="6">
    <source>
        <dbReference type="Proteomes" id="UP000095280"/>
    </source>
</evidence>
<dbReference type="PANTHER" id="PTHR24206">
    <property type="entry name" value="OS06G0237300 PROTEIN"/>
    <property type="match status" value="1"/>
</dbReference>
<dbReference type="SUPFAM" id="SSF57716">
    <property type="entry name" value="Glucocorticoid receptor-like (DNA-binding domain)"/>
    <property type="match status" value="2"/>
</dbReference>
<evidence type="ECO:0000259" key="5">
    <source>
        <dbReference type="PROSITE" id="PS50023"/>
    </source>
</evidence>
<dbReference type="PROSITE" id="PS50023">
    <property type="entry name" value="LIM_DOMAIN_2"/>
    <property type="match status" value="1"/>
</dbReference>
<dbReference type="Proteomes" id="UP000095280">
    <property type="component" value="Unplaced"/>
</dbReference>
<evidence type="ECO:0000313" key="7">
    <source>
        <dbReference type="WBParaSite" id="maker-uti_cns_0010317-snap-gene-0.3-mRNA-1"/>
    </source>
</evidence>
<dbReference type="GO" id="GO:0046872">
    <property type="term" value="F:metal ion binding"/>
    <property type="evidence" value="ECO:0007669"/>
    <property type="project" value="UniProtKB-KW"/>
</dbReference>
<dbReference type="Gene3D" id="2.10.110.10">
    <property type="entry name" value="Cysteine Rich Protein"/>
    <property type="match status" value="1"/>
</dbReference>
<evidence type="ECO:0000256" key="1">
    <source>
        <dbReference type="ARBA" id="ARBA00022723"/>
    </source>
</evidence>
<dbReference type="InterPro" id="IPR001781">
    <property type="entry name" value="Znf_LIM"/>
</dbReference>
<keyword evidence="1 4" id="KW-0479">Metal-binding</keyword>
<dbReference type="SMART" id="SM00132">
    <property type="entry name" value="LIM"/>
    <property type="match status" value="1"/>
</dbReference>
<keyword evidence="3 4" id="KW-0440">LIM domain</keyword>
<dbReference type="PROSITE" id="PS00478">
    <property type="entry name" value="LIM_DOMAIN_1"/>
    <property type="match status" value="1"/>
</dbReference>
<protein>
    <submittedName>
        <fullName evidence="7">LIM zinc-binding domain-containing protein</fullName>
    </submittedName>
</protein>
<dbReference type="AlphaFoldDB" id="A0A1I8I7T2"/>
<dbReference type="WBParaSite" id="maker-uti_cns_0010317-snap-gene-0.3-mRNA-1">
    <property type="protein sequence ID" value="maker-uti_cns_0010317-snap-gene-0.3-mRNA-1"/>
    <property type="gene ID" value="maker-uti_cns_0010317-snap-gene-0.3"/>
</dbReference>
<proteinExistence type="predicted"/>
<name>A0A1I8I7T2_9PLAT</name>
<sequence length="102" mass="11431">ASAWSPESGAGLPHCQLCGQRVYPLEKQCCNGLIYHRSCFKCHSCRVQLDGENAAMLDNKIFCPIHFFELHEQLKATSSKVVNGDFDCQRPPTTDRIRSVSC</sequence>